<feature type="region of interest" description="Disordered" evidence="2">
    <location>
        <begin position="236"/>
        <end position="258"/>
    </location>
</feature>
<dbReference type="Gene3D" id="4.10.60.10">
    <property type="entry name" value="Zinc finger, CCHC-type"/>
    <property type="match status" value="1"/>
</dbReference>
<dbReference type="Proteomes" id="UP001461498">
    <property type="component" value="Unassembled WGS sequence"/>
</dbReference>
<keyword evidence="5" id="KW-1185">Reference proteome</keyword>
<evidence type="ECO:0000313" key="5">
    <source>
        <dbReference type="Proteomes" id="UP001461498"/>
    </source>
</evidence>
<accession>A0AAW1D4V2</accession>
<evidence type="ECO:0000259" key="3">
    <source>
        <dbReference type="PROSITE" id="PS50158"/>
    </source>
</evidence>
<dbReference type="GO" id="GO:0008270">
    <property type="term" value="F:zinc ion binding"/>
    <property type="evidence" value="ECO:0007669"/>
    <property type="project" value="UniProtKB-KW"/>
</dbReference>
<dbReference type="SUPFAM" id="SSF57756">
    <property type="entry name" value="Retrovirus zinc finger-like domains"/>
    <property type="match status" value="1"/>
</dbReference>
<feature type="domain" description="CCHC-type" evidence="3">
    <location>
        <begin position="322"/>
        <end position="339"/>
    </location>
</feature>
<sequence>MDENIEKVGNLVLTERRLNICTIAVLSIGIDKECKRPGIVEGEVMASSSRQYASLFRTKELRISKPKEFKIIPDFKNNLEKFSGKVPRHEAKAWFKSLNGIAKLHEWPNEFRLEAARASMVGPAKDWFKSKEITSWEEFVKKFRRTYIGEIDSGTRWREMMKRTQKKGEDIEDYFQEKIRMCKQLNLSFQDIKIQVIEGLWSKELSDYLLSMTHNDEDELRDSIDLYERVNEARTQRIREEMQNRSPKSRDSDSLQIKPERMEDYERNYIRRPFYNRSREVAIGKTSESKGAPKEWYDSPKCYSCGKWGHICRECPTPQEERKCRNCGEANHSMKDCPKMKKYQHHGTGHRINGYEIYEDGYY</sequence>
<dbReference type="InterPro" id="IPR005162">
    <property type="entry name" value="Retrotrans_gag_dom"/>
</dbReference>
<comment type="caution">
    <text evidence="4">The sequence shown here is derived from an EMBL/GenBank/DDBJ whole genome shotgun (WGS) entry which is preliminary data.</text>
</comment>
<dbReference type="EMBL" id="JAPXFL010000006">
    <property type="protein sequence ID" value="KAK9505986.1"/>
    <property type="molecule type" value="Genomic_DNA"/>
</dbReference>
<proteinExistence type="predicted"/>
<name>A0AAW1D4V2_9HEMI</name>
<dbReference type="Pfam" id="PF03732">
    <property type="entry name" value="Retrotrans_gag"/>
    <property type="match status" value="1"/>
</dbReference>
<dbReference type="AlphaFoldDB" id="A0AAW1D4V2"/>
<keyword evidence="1" id="KW-0863">Zinc-finger</keyword>
<dbReference type="PANTHER" id="PTHR33223">
    <property type="entry name" value="CCHC-TYPE DOMAIN-CONTAINING PROTEIN"/>
    <property type="match status" value="1"/>
</dbReference>
<organism evidence="4 5">
    <name type="scientific">Rhynocoris fuscipes</name>
    <dbReference type="NCBI Taxonomy" id="488301"/>
    <lineage>
        <taxon>Eukaryota</taxon>
        <taxon>Metazoa</taxon>
        <taxon>Ecdysozoa</taxon>
        <taxon>Arthropoda</taxon>
        <taxon>Hexapoda</taxon>
        <taxon>Insecta</taxon>
        <taxon>Pterygota</taxon>
        <taxon>Neoptera</taxon>
        <taxon>Paraneoptera</taxon>
        <taxon>Hemiptera</taxon>
        <taxon>Heteroptera</taxon>
        <taxon>Panheteroptera</taxon>
        <taxon>Cimicomorpha</taxon>
        <taxon>Reduviidae</taxon>
        <taxon>Harpactorinae</taxon>
        <taxon>Harpactorini</taxon>
        <taxon>Rhynocoris</taxon>
    </lineage>
</organism>
<protein>
    <recommendedName>
        <fullName evidence="3">CCHC-type domain-containing protein</fullName>
    </recommendedName>
</protein>
<dbReference type="PROSITE" id="PS50158">
    <property type="entry name" value="ZF_CCHC"/>
    <property type="match status" value="2"/>
</dbReference>
<dbReference type="GO" id="GO:0003676">
    <property type="term" value="F:nucleic acid binding"/>
    <property type="evidence" value="ECO:0007669"/>
    <property type="project" value="InterPro"/>
</dbReference>
<evidence type="ECO:0000313" key="4">
    <source>
        <dbReference type="EMBL" id="KAK9505986.1"/>
    </source>
</evidence>
<reference evidence="4 5" key="1">
    <citation type="submission" date="2022-12" db="EMBL/GenBank/DDBJ databases">
        <title>Chromosome-level genome assembly of true bugs.</title>
        <authorList>
            <person name="Ma L."/>
            <person name="Li H."/>
        </authorList>
    </citation>
    <scope>NUCLEOTIDE SEQUENCE [LARGE SCALE GENOMIC DNA]</scope>
    <source>
        <strain evidence="4">Lab_2022b</strain>
    </source>
</reference>
<dbReference type="InterPro" id="IPR036875">
    <property type="entry name" value="Znf_CCHC_sf"/>
</dbReference>
<dbReference type="SMART" id="SM00343">
    <property type="entry name" value="ZnF_C2HC"/>
    <property type="match status" value="2"/>
</dbReference>
<gene>
    <name evidence="4" type="ORF">O3M35_009935</name>
</gene>
<dbReference type="PANTHER" id="PTHR33223:SF6">
    <property type="entry name" value="CCHC-TYPE DOMAIN-CONTAINING PROTEIN"/>
    <property type="match status" value="1"/>
</dbReference>
<dbReference type="Pfam" id="PF00098">
    <property type="entry name" value="zf-CCHC"/>
    <property type="match status" value="1"/>
</dbReference>
<feature type="domain" description="CCHC-type" evidence="3">
    <location>
        <begin position="301"/>
        <end position="316"/>
    </location>
</feature>
<dbReference type="InterPro" id="IPR001878">
    <property type="entry name" value="Znf_CCHC"/>
</dbReference>
<keyword evidence="1" id="KW-0862">Zinc</keyword>
<evidence type="ECO:0000256" key="2">
    <source>
        <dbReference type="SAM" id="MobiDB-lite"/>
    </source>
</evidence>
<evidence type="ECO:0000256" key="1">
    <source>
        <dbReference type="PROSITE-ProRule" id="PRU00047"/>
    </source>
</evidence>
<keyword evidence="1" id="KW-0479">Metal-binding</keyword>